<reference evidence="2" key="1">
    <citation type="submission" date="2023-05" db="EMBL/GenBank/DDBJ databases">
        <title>[olsenella] sp. nov., isolated from a pig farm feces dump.</title>
        <authorList>
            <person name="Chang Y.-H."/>
        </authorList>
    </citation>
    <scope>NUCLEOTIDE SEQUENCE</scope>
    <source>
        <strain evidence="2">YH-ols2217</strain>
    </source>
</reference>
<sequence length="166" mass="17362">MSPLLIIATVAITCALVLYTLGVFGERRAGRLRPRFVVLFWCGLACDTTGTLIMSAIAASSQATGKMGIHAATGALAIVLMLVHAVWATFTCWKGSPQARRAFSRFSVVVWLLWLVPYVCGLLVGIPAISLAPVPAVLVAVLVAAVIAVALWLGSQGRAEAGARCG</sequence>
<feature type="transmembrane region" description="Helical" evidence="1">
    <location>
        <begin position="36"/>
        <end position="57"/>
    </location>
</feature>
<proteinExistence type="predicted"/>
<dbReference type="EMBL" id="JASJEX010000001">
    <property type="protein sequence ID" value="MDJ1128695.1"/>
    <property type="molecule type" value="Genomic_DNA"/>
</dbReference>
<organism evidence="2 3">
    <name type="scientific">Kribbibacterium absianum</name>
    <dbReference type="NCBI Taxonomy" id="3044210"/>
    <lineage>
        <taxon>Bacteria</taxon>
        <taxon>Bacillati</taxon>
        <taxon>Actinomycetota</taxon>
        <taxon>Coriobacteriia</taxon>
        <taxon>Coriobacteriales</taxon>
        <taxon>Kribbibacteriaceae</taxon>
        <taxon>Kribbibacterium</taxon>
    </lineage>
</organism>
<dbReference type="NCBIfam" id="TIGR03987">
    <property type="entry name" value="HsmA family protein"/>
    <property type="match status" value="1"/>
</dbReference>
<evidence type="ECO:0000313" key="2">
    <source>
        <dbReference type="EMBL" id="MDJ1128695.1"/>
    </source>
</evidence>
<gene>
    <name evidence="2" type="ORF">QJ043_01155</name>
</gene>
<accession>A0ABT6ZI22</accession>
<comment type="caution">
    <text evidence="2">The sequence shown here is derived from an EMBL/GenBank/DDBJ whole genome shotgun (WGS) entry which is preliminary data.</text>
</comment>
<feature type="transmembrane region" description="Helical" evidence="1">
    <location>
        <begin position="102"/>
        <end position="126"/>
    </location>
</feature>
<keyword evidence="1" id="KW-1133">Transmembrane helix</keyword>
<keyword evidence="1" id="KW-0472">Membrane</keyword>
<keyword evidence="1" id="KW-0812">Transmembrane</keyword>
<feature type="transmembrane region" description="Helical" evidence="1">
    <location>
        <begin position="132"/>
        <end position="154"/>
    </location>
</feature>
<dbReference type="InterPro" id="IPR023813">
    <property type="entry name" value="HsmA-like"/>
</dbReference>
<protein>
    <submittedName>
        <fullName evidence="2">HsmA family protein</fullName>
    </submittedName>
</protein>
<feature type="transmembrane region" description="Helical" evidence="1">
    <location>
        <begin position="6"/>
        <end position="24"/>
    </location>
</feature>
<dbReference type="RefSeq" id="WP_283712336.1">
    <property type="nucleotide sequence ID" value="NZ_JASJEW010000001.1"/>
</dbReference>
<name>A0ABT6ZI22_9ACTN</name>
<evidence type="ECO:0000256" key="1">
    <source>
        <dbReference type="SAM" id="Phobius"/>
    </source>
</evidence>
<evidence type="ECO:0000313" key="3">
    <source>
        <dbReference type="Proteomes" id="UP001431693"/>
    </source>
</evidence>
<dbReference type="Proteomes" id="UP001431693">
    <property type="component" value="Unassembled WGS sequence"/>
</dbReference>
<keyword evidence="3" id="KW-1185">Reference proteome</keyword>
<feature type="transmembrane region" description="Helical" evidence="1">
    <location>
        <begin position="69"/>
        <end position="90"/>
    </location>
</feature>